<dbReference type="Proteomes" id="UP001258017">
    <property type="component" value="Unassembled WGS sequence"/>
</dbReference>
<dbReference type="PANTHER" id="PTHR11504:SF0">
    <property type="entry name" value="CYTOCHROME C OXIDASE SUBUNIT"/>
    <property type="match status" value="1"/>
</dbReference>
<keyword evidence="6" id="KW-0809">Transit peptide</keyword>
<evidence type="ECO:0000256" key="5">
    <source>
        <dbReference type="ARBA" id="ARBA00022792"/>
    </source>
</evidence>
<dbReference type="GO" id="GO:0006123">
    <property type="term" value="P:mitochondrial electron transport, cytochrome c to oxygen"/>
    <property type="evidence" value="ECO:0007669"/>
    <property type="project" value="TreeGrafter"/>
</dbReference>
<evidence type="ECO:0008006" key="15">
    <source>
        <dbReference type="Google" id="ProtNLM"/>
    </source>
</evidence>
<reference evidence="13" key="2">
    <citation type="journal article" date="2023" name="Commun. Biol.">
        <title>Intrasexual cuticular hydrocarbon dimorphism in a wasp sheds light on hydrocarbon biosynthesis genes in Hymenoptera.</title>
        <authorList>
            <person name="Moris V.C."/>
            <person name="Podsiadlowski L."/>
            <person name="Martin S."/>
            <person name="Oeyen J.P."/>
            <person name="Donath A."/>
            <person name="Petersen M."/>
            <person name="Wilbrandt J."/>
            <person name="Misof B."/>
            <person name="Liedtke D."/>
            <person name="Thamm M."/>
            <person name="Scheiner R."/>
            <person name="Schmitt T."/>
            <person name="Niehuis O."/>
        </authorList>
    </citation>
    <scope>NUCLEOTIDE SEQUENCE</scope>
    <source>
        <strain evidence="13">GBR_01_08_01A</strain>
    </source>
</reference>
<comment type="pathway">
    <text evidence="2">Energy metabolism; oxidative phosphorylation.</text>
</comment>
<gene>
    <name evidence="13" type="ORF">KPH14_009160</name>
</gene>
<dbReference type="SUPFAM" id="SSF81411">
    <property type="entry name" value="Mitochondrial cytochrome c oxidase subunit VIa"/>
    <property type="match status" value="1"/>
</dbReference>
<organism evidence="13 14">
    <name type="scientific">Odynerus spinipes</name>
    <dbReference type="NCBI Taxonomy" id="1348599"/>
    <lineage>
        <taxon>Eukaryota</taxon>
        <taxon>Metazoa</taxon>
        <taxon>Ecdysozoa</taxon>
        <taxon>Arthropoda</taxon>
        <taxon>Hexapoda</taxon>
        <taxon>Insecta</taxon>
        <taxon>Pterygota</taxon>
        <taxon>Neoptera</taxon>
        <taxon>Endopterygota</taxon>
        <taxon>Hymenoptera</taxon>
        <taxon>Apocrita</taxon>
        <taxon>Aculeata</taxon>
        <taxon>Vespoidea</taxon>
        <taxon>Vespidae</taxon>
        <taxon>Eumeninae</taxon>
        <taxon>Odynerus</taxon>
    </lineage>
</organism>
<evidence type="ECO:0000256" key="7">
    <source>
        <dbReference type="ARBA" id="ARBA00022989"/>
    </source>
</evidence>
<feature type="region of interest" description="Disordered" evidence="11">
    <location>
        <begin position="81"/>
        <end position="100"/>
    </location>
</feature>
<evidence type="ECO:0000256" key="12">
    <source>
        <dbReference type="SAM" id="Phobius"/>
    </source>
</evidence>
<sequence length="100" mass="11214">MAASASINRTLARNFAHAATGPGKSDPARKWKFIYYFVGIPAMALSGLNCYLNGGHGDPPEFVPYEHLRIRNKRFPWGDGQRSFFHNPHTNPLPSGYEDH</sequence>
<dbReference type="PANTHER" id="PTHR11504">
    <property type="entry name" value="CYTOCHROME C OXIDASE POLYPEPTIDE VIA"/>
    <property type="match status" value="1"/>
</dbReference>
<evidence type="ECO:0000256" key="11">
    <source>
        <dbReference type="SAM" id="MobiDB-lite"/>
    </source>
</evidence>
<comment type="subcellular location">
    <subcellularLocation>
        <location evidence="1">Mitochondrion inner membrane</location>
        <topology evidence="1">Single-pass membrane protein</topology>
    </subcellularLocation>
</comment>
<comment type="similarity">
    <text evidence="3 10">Belongs to the cytochrome c oxidase subunit 6A family.</text>
</comment>
<keyword evidence="7 12" id="KW-1133">Transmembrane helix</keyword>
<evidence type="ECO:0000256" key="8">
    <source>
        <dbReference type="ARBA" id="ARBA00023128"/>
    </source>
</evidence>
<protein>
    <recommendedName>
        <fullName evidence="15">Cytochrome c oxidase subunit</fullName>
    </recommendedName>
</protein>
<keyword evidence="5" id="KW-0999">Mitochondrion inner membrane</keyword>
<dbReference type="InterPro" id="IPR036418">
    <property type="entry name" value="Cyt_c_oxidase_su6a_sf"/>
</dbReference>
<keyword evidence="8" id="KW-0496">Mitochondrion</keyword>
<evidence type="ECO:0000256" key="2">
    <source>
        <dbReference type="ARBA" id="ARBA00004673"/>
    </source>
</evidence>
<dbReference type="AlphaFoldDB" id="A0AAD9RNY8"/>
<dbReference type="PIRSF" id="PIRSF000277">
    <property type="entry name" value="COX6A1"/>
    <property type="match status" value="1"/>
</dbReference>
<name>A0AAD9RNY8_9HYME</name>
<reference evidence="13" key="1">
    <citation type="submission" date="2021-08" db="EMBL/GenBank/DDBJ databases">
        <authorList>
            <person name="Misof B."/>
            <person name="Oliver O."/>
            <person name="Podsiadlowski L."/>
            <person name="Donath A."/>
            <person name="Peters R."/>
            <person name="Mayer C."/>
            <person name="Rust J."/>
            <person name="Gunkel S."/>
            <person name="Lesny P."/>
            <person name="Martin S."/>
            <person name="Oeyen J.P."/>
            <person name="Petersen M."/>
            <person name="Panagiotis P."/>
            <person name="Wilbrandt J."/>
            <person name="Tanja T."/>
        </authorList>
    </citation>
    <scope>NUCLEOTIDE SEQUENCE</scope>
    <source>
        <strain evidence="13">GBR_01_08_01A</strain>
        <tissue evidence="13">Thorax + abdomen</tissue>
    </source>
</reference>
<proteinExistence type="inferred from homology"/>
<keyword evidence="9 12" id="KW-0472">Membrane</keyword>
<evidence type="ECO:0000256" key="3">
    <source>
        <dbReference type="ARBA" id="ARBA00005553"/>
    </source>
</evidence>
<keyword evidence="14" id="KW-1185">Reference proteome</keyword>
<evidence type="ECO:0000256" key="1">
    <source>
        <dbReference type="ARBA" id="ARBA00004434"/>
    </source>
</evidence>
<dbReference type="Pfam" id="PF02046">
    <property type="entry name" value="COX6A"/>
    <property type="match status" value="1"/>
</dbReference>
<keyword evidence="4 12" id="KW-0812">Transmembrane</keyword>
<dbReference type="EMBL" id="JAIFRP010000030">
    <property type="protein sequence ID" value="KAK2583136.1"/>
    <property type="molecule type" value="Genomic_DNA"/>
</dbReference>
<evidence type="ECO:0000256" key="4">
    <source>
        <dbReference type="ARBA" id="ARBA00022692"/>
    </source>
</evidence>
<dbReference type="FunFam" id="4.10.95.10:FF:000001">
    <property type="entry name" value="Cytochrome c oxidase subunit 6A, mitochondrial"/>
    <property type="match status" value="1"/>
</dbReference>
<accession>A0AAD9RNY8</accession>
<evidence type="ECO:0000256" key="6">
    <source>
        <dbReference type="ARBA" id="ARBA00022946"/>
    </source>
</evidence>
<evidence type="ECO:0000256" key="10">
    <source>
        <dbReference type="RuleBase" id="RU004396"/>
    </source>
</evidence>
<dbReference type="InterPro" id="IPR001349">
    <property type="entry name" value="Cyt_c_oxidase_su6a"/>
</dbReference>
<evidence type="ECO:0000256" key="9">
    <source>
        <dbReference type="ARBA" id="ARBA00023136"/>
    </source>
</evidence>
<evidence type="ECO:0000313" key="13">
    <source>
        <dbReference type="EMBL" id="KAK2583136.1"/>
    </source>
</evidence>
<comment type="caution">
    <text evidence="13">The sequence shown here is derived from an EMBL/GenBank/DDBJ whole genome shotgun (WGS) entry which is preliminary data.</text>
</comment>
<dbReference type="Gene3D" id="4.10.95.10">
    <property type="entry name" value="Cytochrome c oxidase, subunit VIa"/>
    <property type="match status" value="1"/>
</dbReference>
<dbReference type="GO" id="GO:0030234">
    <property type="term" value="F:enzyme regulator activity"/>
    <property type="evidence" value="ECO:0007669"/>
    <property type="project" value="TreeGrafter"/>
</dbReference>
<dbReference type="GO" id="GO:0005743">
    <property type="term" value="C:mitochondrial inner membrane"/>
    <property type="evidence" value="ECO:0007669"/>
    <property type="project" value="UniProtKB-SubCell"/>
</dbReference>
<evidence type="ECO:0000313" key="14">
    <source>
        <dbReference type="Proteomes" id="UP001258017"/>
    </source>
</evidence>
<feature type="transmembrane region" description="Helical" evidence="12">
    <location>
        <begin position="33"/>
        <end position="52"/>
    </location>
</feature>